<dbReference type="InterPro" id="IPR003594">
    <property type="entry name" value="HATPase_dom"/>
</dbReference>
<dbReference type="Gene3D" id="1.10.287.130">
    <property type="match status" value="1"/>
</dbReference>
<comment type="caution">
    <text evidence="14">The sequence shown here is derived from an EMBL/GenBank/DDBJ whole genome shotgun (WGS) entry which is preliminary data.</text>
</comment>
<feature type="transmembrane region" description="Helical" evidence="11">
    <location>
        <begin position="21"/>
        <end position="38"/>
    </location>
</feature>
<dbReference type="InterPro" id="IPR003661">
    <property type="entry name" value="HisK_dim/P_dom"/>
</dbReference>
<dbReference type="GO" id="GO:0030295">
    <property type="term" value="F:protein kinase activator activity"/>
    <property type="evidence" value="ECO:0007669"/>
    <property type="project" value="TreeGrafter"/>
</dbReference>
<dbReference type="Pfam" id="PF00512">
    <property type="entry name" value="HisKA"/>
    <property type="match status" value="1"/>
</dbReference>
<evidence type="ECO:0000256" key="4">
    <source>
        <dbReference type="ARBA" id="ARBA00022553"/>
    </source>
</evidence>
<evidence type="ECO:0000256" key="9">
    <source>
        <dbReference type="ARBA" id="ARBA00023136"/>
    </source>
</evidence>
<evidence type="ECO:0000313" key="14">
    <source>
        <dbReference type="EMBL" id="ODB97589.1"/>
    </source>
</evidence>
<evidence type="ECO:0000256" key="8">
    <source>
        <dbReference type="ARBA" id="ARBA00022989"/>
    </source>
</evidence>
<dbReference type="PANTHER" id="PTHR42878">
    <property type="entry name" value="TWO-COMPONENT HISTIDINE KINASE"/>
    <property type="match status" value="1"/>
</dbReference>
<dbReference type="CDD" id="cd00082">
    <property type="entry name" value="HisKA"/>
    <property type="match status" value="1"/>
</dbReference>
<keyword evidence="4" id="KW-0597">Phosphoprotein</keyword>
<keyword evidence="8 11" id="KW-1133">Transmembrane helix</keyword>
<sequence>MPNIRLFTTTAAIIIENLSKFRGWIANHMLGSFYAGFYKENASANSILWGYYPVALVALIGLIISVGLFMQSMSWEKQQAEIAFHETAQDRILLIQREIKFSLGIIQDIASFIEASEIVGRREFRKFVGPALKNQAGIETLAWVPKVDFDSYDEFLNFARRGFPPFNIKELTTSGQSISRKAKGHVYYPILYVQPYQDNKPMLGLNIGTDSQVKSLFEESISKGTIQIANRSNIDSQTQQSVSGIAVVVPVFVKSDEEQSETVQNHLRGYALGIFNIGEIIERALENLRPGSVDIRFYQGDTTTDETLLYTHYSRSRQHDLLSMSDLEESGINYLQKIEVENLSWSVLCTPVFDKFEAKTFTSWIILIGGFAFTALLTIYTANLVGQTNQIRHQVAERTALLRSTVEELNQEVMERKAAETELQNLNETLEHHIASRTEEAERRAEYLEQFAYVTSHDLKAPLRAVSNLAEWIEEDLTDKLDNSSKEQLALLRDRVRRMHDLIEGLLEYSRVGKTSDVEAIIDTRELIQEITDSLSPQKGFTIKIKGEMPILKADRLQLGQVFSNLIGNSLKHHGGSKGKIRISSKQVGDYYEFTVCDNGQGIASEYHDKVFKMFQTLKSSDYNNSTGIGLALVKKIVIEHGGSIQLNSAVNKGACFTFLWPYTPVEDIQVYNKIEGKLTG</sequence>
<dbReference type="AlphaFoldDB" id="A0A1E2US79"/>
<dbReference type="Pfam" id="PF02518">
    <property type="entry name" value="HATPase_c"/>
    <property type="match status" value="1"/>
</dbReference>
<dbReference type="SMART" id="SM00388">
    <property type="entry name" value="HisKA"/>
    <property type="match status" value="1"/>
</dbReference>
<dbReference type="InterPro" id="IPR005467">
    <property type="entry name" value="His_kinase_dom"/>
</dbReference>
<evidence type="ECO:0000256" key="3">
    <source>
        <dbReference type="ARBA" id="ARBA00012438"/>
    </source>
</evidence>
<evidence type="ECO:0000256" key="1">
    <source>
        <dbReference type="ARBA" id="ARBA00000085"/>
    </source>
</evidence>
<evidence type="ECO:0000256" key="5">
    <source>
        <dbReference type="ARBA" id="ARBA00022679"/>
    </source>
</evidence>
<evidence type="ECO:0000256" key="10">
    <source>
        <dbReference type="SAM" id="Coils"/>
    </source>
</evidence>
<evidence type="ECO:0000259" key="12">
    <source>
        <dbReference type="PROSITE" id="PS50109"/>
    </source>
</evidence>
<feature type="transmembrane region" description="Helical" evidence="11">
    <location>
        <begin position="361"/>
        <end position="382"/>
    </location>
</feature>
<keyword evidence="6 11" id="KW-0812">Transmembrane</keyword>
<dbReference type="EMBL" id="LVJZ01000003">
    <property type="protein sequence ID" value="ODB97589.1"/>
    <property type="molecule type" value="Genomic_DNA"/>
</dbReference>
<dbReference type="EC" id="2.7.13.3" evidence="3"/>
<dbReference type="SMART" id="SM01079">
    <property type="entry name" value="CHASE"/>
    <property type="match status" value="1"/>
</dbReference>
<dbReference type="Proteomes" id="UP000094849">
    <property type="component" value="Unassembled WGS sequence"/>
</dbReference>
<dbReference type="Gene3D" id="3.30.565.10">
    <property type="entry name" value="Histidine kinase-like ATPase, C-terminal domain"/>
    <property type="match status" value="1"/>
</dbReference>
<keyword evidence="7" id="KW-0418">Kinase</keyword>
<dbReference type="PROSITE" id="PS50839">
    <property type="entry name" value="CHASE"/>
    <property type="match status" value="1"/>
</dbReference>
<dbReference type="PANTHER" id="PTHR42878:SF15">
    <property type="entry name" value="BACTERIOPHYTOCHROME"/>
    <property type="match status" value="1"/>
</dbReference>
<dbReference type="RefSeq" id="WP_069024565.1">
    <property type="nucleotide sequence ID" value="NZ_LVJZ01000003.1"/>
</dbReference>
<dbReference type="PROSITE" id="PS50109">
    <property type="entry name" value="HIS_KIN"/>
    <property type="match status" value="1"/>
</dbReference>
<keyword evidence="15" id="KW-1185">Reference proteome</keyword>
<dbReference type="STRING" id="1818881.A3196_12965"/>
<keyword evidence="5" id="KW-0808">Transferase</keyword>
<feature type="transmembrane region" description="Helical" evidence="11">
    <location>
        <begin position="50"/>
        <end position="70"/>
    </location>
</feature>
<accession>A0A1E2US79</accession>
<dbReference type="GO" id="GO:0007234">
    <property type="term" value="P:osmosensory signaling via phosphorelay pathway"/>
    <property type="evidence" value="ECO:0007669"/>
    <property type="project" value="TreeGrafter"/>
</dbReference>
<dbReference type="GO" id="GO:0000155">
    <property type="term" value="F:phosphorelay sensor kinase activity"/>
    <property type="evidence" value="ECO:0007669"/>
    <property type="project" value="InterPro"/>
</dbReference>
<dbReference type="PRINTS" id="PR00344">
    <property type="entry name" value="BCTRLSENSOR"/>
</dbReference>
<gene>
    <name evidence="14" type="ORF">A3196_12965</name>
</gene>
<dbReference type="InterPro" id="IPR036097">
    <property type="entry name" value="HisK_dim/P_sf"/>
</dbReference>
<keyword evidence="10" id="KW-0175">Coiled coil</keyword>
<keyword evidence="9 11" id="KW-0472">Membrane</keyword>
<dbReference type="GO" id="GO:0016020">
    <property type="term" value="C:membrane"/>
    <property type="evidence" value="ECO:0007669"/>
    <property type="project" value="UniProtKB-SubCell"/>
</dbReference>
<dbReference type="SUPFAM" id="SSF55874">
    <property type="entry name" value="ATPase domain of HSP90 chaperone/DNA topoisomerase II/histidine kinase"/>
    <property type="match status" value="1"/>
</dbReference>
<evidence type="ECO:0000259" key="13">
    <source>
        <dbReference type="PROSITE" id="PS50839"/>
    </source>
</evidence>
<dbReference type="GO" id="GO:0000156">
    <property type="term" value="F:phosphorelay response regulator activity"/>
    <property type="evidence" value="ECO:0007669"/>
    <property type="project" value="TreeGrafter"/>
</dbReference>
<dbReference type="InterPro" id="IPR050351">
    <property type="entry name" value="BphY/WalK/GraS-like"/>
</dbReference>
<comment type="subcellular location">
    <subcellularLocation>
        <location evidence="2">Membrane</location>
    </subcellularLocation>
</comment>
<dbReference type="SUPFAM" id="SSF47384">
    <property type="entry name" value="Homodimeric domain of signal transducing histidine kinase"/>
    <property type="match status" value="1"/>
</dbReference>
<dbReference type="SMART" id="SM00387">
    <property type="entry name" value="HATPase_c"/>
    <property type="match status" value="1"/>
</dbReference>
<dbReference type="Gene3D" id="3.30.450.350">
    <property type="entry name" value="CHASE domain"/>
    <property type="match status" value="1"/>
</dbReference>
<protein>
    <recommendedName>
        <fullName evidence="3">histidine kinase</fullName>
        <ecNumber evidence="3">2.7.13.3</ecNumber>
    </recommendedName>
</protein>
<feature type="coiled-coil region" evidence="10">
    <location>
        <begin position="406"/>
        <end position="436"/>
    </location>
</feature>
<evidence type="ECO:0000313" key="15">
    <source>
        <dbReference type="Proteomes" id="UP000094849"/>
    </source>
</evidence>
<dbReference type="InterPro" id="IPR042240">
    <property type="entry name" value="CHASE_sf"/>
</dbReference>
<dbReference type="InterPro" id="IPR036890">
    <property type="entry name" value="HATPase_C_sf"/>
</dbReference>
<feature type="domain" description="CHASE" evidence="13">
    <location>
        <begin position="115"/>
        <end position="348"/>
    </location>
</feature>
<name>A0A1E2US79_9GAMM</name>
<evidence type="ECO:0000256" key="6">
    <source>
        <dbReference type="ARBA" id="ARBA00022692"/>
    </source>
</evidence>
<evidence type="ECO:0000256" key="11">
    <source>
        <dbReference type="SAM" id="Phobius"/>
    </source>
</evidence>
<reference evidence="14 15" key="1">
    <citation type="submission" date="2016-03" db="EMBL/GenBank/DDBJ databases">
        <title>Chemosynthetic sulphur-oxidizing symbionts of marine invertebrate animals are capable of nitrogen fixation.</title>
        <authorList>
            <person name="Petersen J.M."/>
            <person name="Kemper A."/>
            <person name="Gruber-Vodicka H."/>
            <person name="Cardini U."/>
            <person name="Geest Mvander."/>
            <person name="Kleiner M."/>
            <person name="Bulgheresi S."/>
            <person name="Fussmann M."/>
            <person name="Herbold C."/>
            <person name="Seah B.K.B."/>
            <person name="Antony C.Paul."/>
            <person name="Liu D."/>
            <person name="Belitz A."/>
            <person name="Weber M."/>
        </authorList>
    </citation>
    <scope>NUCLEOTIDE SEQUENCE [LARGE SCALE GENOMIC DNA]</scope>
    <source>
        <strain evidence="14">G_D</strain>
    </source>
</reference>
<proteinExistence type="predicted"/>
<dbReference type="InterPro" id="IPR004358">
    <property type="entry name" value="Sig_transdc_His_kin-like_C"/>
</dbReference>
<organism evidence="14 15">
    <name type="scientific">Candidatus Thiodiazotropha endoloripes</name>
    <dbReference type="NCBI Taxonomy" id="1818881"/>
    <lineage>
        <taxon>Bacteria</taxon>
        <taxon>Pseudomonadati</taxon>
        <taxon>Pseudomonadota</taxon>
        <taxon>Gammaproteobacteria</taxon>
        <taxon>Chromatiales</taxon>
        <taxon>Sedimenticolaceae</taxon>
        <taxon>Candidatus Thiodiazotropha</taxon>
    </lineage>
</organism>
<dbReference type="Pfam" id="PF03924">
    <property type="entry name" value="CHASE"/>
    <property type="match status" value="1"/>
</dbReference>
<dbReference type="InterPro" id="IPR006189">
    <property type="entry name" value="CHASE_dom"/>
</dbReference>
<feature type="domain" description="Histidine kinase" evidence="12">
    <location>
        <begin position="454"/>
        <end position="665"/>
    </location>
</feature>
<evidence type="ECO:0000256" key="2">
    <source>
        <dbReference type="ARBA" id="ARBA00004370"/>
    </source>
</evidence>
<comment type="catalytic activity">
    <reaction evidence="1">
        <text>ATP + protein L-histidine = ADP + protein N-phospho-L-histidine.</text>
        <dbReference type="EC" id="2.7.13.3"/>
    </reaction>
</comment>
<evidence type="ECO:0000256" key="7">
    <source>
        <dbReference type="ARBA" id="ARBA00022777"/>
    </source>
</evidence>